<comment type="caution">
    <text evidence="3">The sequence shown here is derived from an EMBL/GenBank/DDBJ whole genome shotgun (WGS) entry which is preliminary data.</text>
</comment>
<evidence type="ECO:0000259" key="2">
    <source>
        <dbReference type="Pfam" id="PF09379"/>
    </source>
</evidence>
<feature type="region of interest" description="Disordered" evidence="1">
    <location>
        <begin position="28"/>
        <end position="55"/>
    </location>
</feature>
<dbReference type="Proteomes" id="UP000194236">
    <property type="component" value="Unassembled WGS sequence"/>
</dbReference>
<sequence length="55" mass="6462">MDAVFRHLELIEREYFALQFTEIFRSSSSNVNNQQQQQDNNVDNPLTIMNNNCSP</sequence>
<dbReference type="Pfam" id="PF09379">
    <property type="entry name" value="FERM_N"/>
    <property type="match status" value="1"/>
</dbReference>
<accession>A0A1Y3AN12</accession>
<reference evidence="3 4" key="1">
    <citation type="submission" date="2017-03" db="EMBL/GenBank/DDBJ databases">
        <title>Genome Survey of Euroglyphus maynei.</title>
        <authorList>
            <person name="Arlian L.G."/>
            <person name="Morgan M.S."/>
            <person name="Rider S.D."/>
        </authorList>
    </citation>
    <scope>NUCLEOTIDE SEQUENCE [LARGE SCALE GENOMIC DNA]</scope>
    <source>
        <strain evidence="3">Arlian Lab</strain>
        <tissue evidence="3">Whole body</tissue>
    </source>
</reference>
<proteinExistence type="predicted"/>
<evidence type="ECO:0000313" key="3">
    <source>
        <dbReference type="EMBL" id="OTF69318.1"/>
    </source>
</evidence>
<dbReference type="EMBL" id="MUJZ01071127">
    <property type="protein sequence ID" value="OTF69318.1"/>
    <property type="molecule type" value="Genomic_DNA"/>
</dbReference>
<name>A0A1Y3AN12_EURMA</name>
<feature type="compositionally biased region" description="Low complexity" evidence="1">
    <location>
        <begin position="28"/>
        <end position="44"/>
    </location>
</feature>
<organism evidence="3 4">
    <name type="scientific">Euroglyphus maynei</name>
    <name type="common">Mayne's house dust mite</name>
    <dbReference type="NCBI Taxonomy" id="6958"/>
    <lineage>
        <taxon>Eukaryota</taxon>
        <taxon>Metazoa</taxon>
        <taxon>Ecdysozoa</taxon>
        <taxon>Arthropoda</taxon>
        <taxon>Chelicerata</taxon>
        <taxon>Arachnida</taxon>
        <taxon>Acari</taxon>
        <taxon>Acariformes</taxon>
        <taxon>Sarcoptiformes</taxon>
        <taxon>Astigmata</taxon>
        <taxon>Psoroptidia</taxon>
        <taxon>Analgoidea</taxon>
        <taxon>Pyroglyphidae</taxon>
        <taxon>Pyroglyphinae</taxon>
        <taxon>Euroglyphus</taxon>
    </lineage>
</organism>
<feature type="non-terminal residue" evidence="3">
    <location>
        <position position="55"/>
    </location>
</feature>
<keyword evidence="4" id="KW-1185">Reference proteome</keyword>
<dbReference type="AlphaFoldDB" id="A0A1Y3AN12"/>
<feature type="domain" description="FERM N-terminal" evidence="2">
    <location>
        <begin position="2"/>
        <end position="22"/>
    </location>
</feature>
<evidence type="ECO:0000313" key="4">
    <source>
        <dbReference type="Proteomes" id="UP000194236"/>
    </source>
</evidence>
<dbReference type="Gene3D" id="3.10.20.90">
    <property type="entry name" value="Phosphatidylinositol 3-kinase Catalytic Subunit, Chain A, domain 1"/>
    <property type="match status" value="1"/>
</dbReference>
<dbReference type="InterPro" id="IPR018979">
    <property type="entry name" value="FERM_N"/>
</dbReference>
<protein>
    <recommendedName>
        <fullName evidence="2">FERM N-terminal domain-containing protein</fullName>
    </recommendedName>
</protein>
<evidence type="ECO:0000256" key="1">
    <source>
        <dbReference type="SAM" id="MobiDB-lite"/>
    </source>
</evidence>
<gene>
    <name evidence="3" type="ORF">BLA29_015359</name>
</gene>